<dbReference type="SUPFAM" id="SSF52540">
    <property type="entry name" value="P-loop containing nucleoside triphosphate hydrolases"/>
    <property type="match status" value="1"/>
</dbReference>
<dbReference type="SUPFAM" id="SSF46689">
    <property type="entry name" value="Homeodomain-like"/>
    <property type="match status" value="1"/>
</dbReference>
<evidence type="ECO:0000256" key="2">
    <source>
        <dbReference type="ARBA" id="ARBA00022840"/>
    </source>
</evidence>
<accession>A0A2G6KBT1</accession>
<dbReference type="Pfam" id="PF00072">
    <property type="entry name" value="Response_reg"/>
    <property type="match status" value="1"/>
</dbReference>
<dbReference type="PROSITE" id="PS50110">
    <property type="entry name" value="RESPONSE_REGULATORY"/>
    <property type="match status" value="1"/>
</dbReference>
<evidence type="ECO:0000256" key="1">
    <source>
        <dbReference type="ARBA" id="ARBA00022741"/>
    </source>
</evidence>
<reference evidence="8 9" key="1">
    <citation type="submission" date="2017-10" db="EMBL/GenBank/DDBJ databases">
        <title>Novel microbial diversity and functional potential in the marine mammal oral microbiome.</title>
        <authorList>
            <person name="Dudek N.K."/>
            <person name="Sun C.L."/>
            <person name="Burstein D."/>
            <person name="Kantor R.S."/>
            <person name="Aliaga Goltsman D.S."/>
            <person name="Bik E.M."/>
            <person name="Thomas B.C."/>
            <person name="Banfield J.F."/>
            <person name="Relman D.A."/>
        </authorList>
    </citation>
    <scope>NUCLEOTIDE SEQUENCE [LARGE SCALE GENOMIC DNA]</scope>
    <source>
        <strain evidence="8">DOLJORAL78_47_16</strain>
    </source>
</reference>
<keyword evidence="1" id="KW-0547">Nucleotide-binding</keyword>
<dbReference type="GO" id="GO:0005524">
    <property type="term" value="F:ATP binding"/>
    <property type="evidence" value="ECO:0007669"/>
    <property type="project" value="UniProtKB-KW"/>
</dbReference>
<evidence type="ECO:0000256" key="3">
    <source>
        <dbReference type="ARBA" id="ARBA00023015"/>
    </source>
</evidence>
<sequence length="458" mass="52073">MAEERKQIILVVDDDEHIRKQMKWALAKEYEVVLAQDRPTAVEMYQQHSPGVMTLDLGLPPDADGSSEGLRTLQTMLQLNPRVKVIVITGNQEKSTALKAIELGAYDFQNKPVDLDDLKIVLRRAYKLYTLEDELLTLRQHQTEHEQGFEGIIGESTTMHQIFRMIEKVAETDTSVLITGESGVGKDLIAQAIHAKSFRKNHPFIPINCAAIPDTLLESELFGYERGAFTGAHTRKIGKLELAHEGTLFLDEMGELGFQLQVKLLRFLQDQIIERVGGKEQIQLNVRVIAATNRDLQEAIKNSRFREDLFFRLNEIHISVPPLRQRESDPLLLANRFLQQFSQENNRAINGFTAAAQKLILKYSWPGNVRELRSRIKRAVVMADNSLISPEDMDLSDGSQPVTLKEAREQIEQKLITEALERNRGNITQTAKDLGVTRPTLHDLMKKYTISKQDFTPE</sequence>
<evidence type="ECO:0000256" key="5">
    <source>
        <dbReference type="PROSITE-ProRule" id="PRU00169"/>
    </source>
</evidence>
<protein>
    <submittedName>
        <fullName evidence="8">PEP-CTERM-box response regulator transcription factor</fullName>
    </submittedName>
</protein>
<comment type="caution">
    <text evidence="8">The sequence shown here is derived from an EMBL/GenBank/DDBJ whole genome shotgun (WGS) entry which is preliminary data.</text>
</comment>
<proteinExistence type="predicted"/>
<organism evidence="8 9">
    <name type="scientific">candidate division KSB3 bacterium</name>
    <dbReference type="NCBI Taxonomy" id="2044937"/>
    <lineage>
        <taxon>Bacteria</taxon>
        <taxon>candidate division KSB3</taxon>
    </lineage>
</organism>
<feature type="domain" description="Sigma-54 factor interaction" evidence="6">
    <location>
        <begin position="152"/>
        <end position="381"/>
    </location>
</feature>
<evidence type="ECO:0000313" key="9">
    <source>
        <dbReference type="Proteomes" id="UP000230821"/>
    </source>
</evidence>
<dbReference type="PANTHER" id="PTHR32071">
    <property type="entry name" value="TRANSCRIPTIONAL REGULATORY PROTEIN"/>
    <property type="match status" value="1"/>
</dbReference>
<dbReference type="InterPro" id="IPR025662">
    <property type="entry name" value="Sigma_54_int_dom_ATP-bd_1"/>
</dbReference>
<dbReference type="InterPro" id="IPR001789">
    <property type="entry name" value="Sig_transdc_resp-reg_receiver"/>
</dbReference>
<dbReference type="Gene3D" id="1.10.10.60">
    <property type="entry name" value="Homeodomain-like"/>
    <property type="match status" value="1"/>
</dbReference>
<dbReference type="GO" id="GO:0000160">
    <property type="term" value="P:phosphorelay signal transduction system"/>
    <property type="evidence" value="ECO:0007669"/>
    <property type="project" value="InterPro"/>
</dbReference>
<dbReference type="InterPro" id="IPR002078">
    <property type="entry name" value="Sigma_54_int"/>
</dbReference>
<dbReference type="GO" id="GO:0043565">
    <property type="term" value="F:sequence-specific DNA binding"/>
    <property type="evidence" value="ECO:0007669"/>
    <property type="project" value="InterPro"/>
</dbReference>
<dbReference type="PRINTS" id="PR01590">
    <property type="entry name" value="HTHFIS"/>
</dbReference>
<feature type="modified residue" description="4-aspartylphosphate" evidence="5">
    <location>
        <position position="56"/>
    </location>
</feature>
<dbReference type="SMART" id="SM00382">
    <property type="entry name" value="AAA"/>
    <property type="match status" value="1"/>
</dbReference>
<dbReference type="GO" id="GO:0006355">
    <property type="term" value="P:regulation of DNA-templated transcription"/>
    <property type="evidence" value="ECO:0007669"/>
    <property type="project" value="InterPro"/>
</dbReference>
<feature type="domain" description="Response regulatory" evidence="7">
    <location>
        <begin position="8"/>
        <end position="126"/>
    </location>
</feature>
<keyword evidence="2" id="KW-0067">ATP-binding</keyword>
<dbReference type="PROSITE" id="PS00675">
    <property type="entry name" value="SIGMA54_INTERACT_1"/>
    <property type="match status" value="1"/>
</dbReference>
<dbReference type="Gene3D" id="1.10.8.60">
    <property type="match status" value="1"/>
</dbReference>
<dbReference type="PANTHER" id="PTHR32071:SF113">
    <property type="entry name" value="ALGINATE BIOSYNTHESIS TRANSCRIPTIONAL REGULATORY PROTEIN ALGB"/>
    <property type="match status" value="1"/>
</dbReference>
<evidence type="ECO:0000259" key="6">
    <source>
        <dbReference type="PROSITE" id="PS50045"/>
    </source>
</evidence>
<dbReference type="Proteomes" id="UP000230821">
    <property type="component" value="Unassembled WGS sequence"/>
</dbReference>
<dbReference type="Pfam" id="PF25601">
    <property type="entry name" value="AAA_lid_14"/>
    <property type="match status" value="1"/>
</dbReference>
<evidence type="ECO:0000256" key="4">
    <source>
        <dbReference type="ARBA" id="ARBA00023163"/>
    </source>
</evidence>
<name>A0A2G6KBT1_9BACT</name>
<dbReference type="PROSITE" id="PS00676">
    <property type="entry name" value="SIGMA54_INTERACT_2"/>
    <property type="match status" value="1"/>
</dbReference>
<dbReference type="AlphaFoldDB" id="A0A2G6KBT1"/>
<dbReference type="Pfam" id="PF00158">
    <property type="entry name" value="Sigma54_activat"/>
    <property type="match status" value="1"/>
</dbReference>
<keyword evidence="4" id="KW-0804">Transcription</keyword>
<dbReference type="InterPro" id="IPR058031">
    <property type="entry name" value="AAA_lid_NorR"/>
</dbReference>
<dbReference type="InterPro" id="IPR003593">
    <property type="entry name" value="AAA+_ATPase"/>
</dbReference>
<keyword evidence="5" id="KW-0597">Phosphoprotein</keyword>
<dbReference type="EMBL" id="PDSK01000107">
    <property type="protein sequence ID" value="PIE32820.1"/>
    <property type="molecule type" value="Genomic_DNA"/>
</dbReference>
<dbReference type="CDD" id="cd00009">
    <property type="entry name" value="AAA"/>
    <property type="match status" value="1"/>
</dbReference>
<dbReference type="InterPro" id="IPR009057">
    <property type="entry name" value="Homeodomain-like_sf"/>
</dbReference>
<dbReference type="InterPro" id="IPR027417">
    <property type="entry name" value="P-loop_NTPase"/>
</dbReference>
<dbReference type="InterPro" id="IPR002197">
    <property type="entry name" value="HTH_Fis"/>
</dbReference>
<dbReference type="NCBIfam" id="TIGR02915">
    <property type="entry name" value="PEP_resp_reg"/>
    <property type="match status" value="1"/>
</dbReference>
<dbReference type="Pfam" id="PF02954">
    <property type="entry name" value="HTH_8"/>
    <property type="match status" value="1"/>
</dbReference>
<dbReference type="Gene3D" id="3.40.50.2300">
    <property type="match status" value="1"/>
</dbReference>
<evidence type="ECO:0000313" key="8">
    <source>
        <dbReference type="EMBL" id="PIE32820.1"/>
    </source>
</evidence>
<dbReference type="Gene3D" id="3.40.50.300">
    <property type="entry name" value="P-loop containing nucleotide triphosphate hydrolases"/>
    <property type="match status" value="1"/>
</dbReference>
<dbReference type="InterPro" id="IPR014264">
    <property type="entry name" value="PEP-CTERM_resp_reg"/>
</dbReference>
<gene>
    <name evidence="8" type="primary">prsR</name>
    <name evidence="8" type="ORF">CSA56_14075</name>
</gene>
<dbReference type="SUPFAM" id="SSF52172">
    <property type="entry name" value="CheY-like"/>
    <property type="match status" value="1"/>
</dbReference>
<dbReference type="PROSITE" id="PS50045">
    <property type="entry name" value="SIGMA54_INTERACT_4"/>
    <property type="match status" value="1"/>
</dbReference>
<dbReference type="SMART" id="SM00448">
    <property type="entry name" value="REC"/>
    <property type="match status" value="1"/>
</dbReference>
<evidence type="ECO:0000259" key="7">
    <source>
        <dbReference type="PROSITE" id="PS50110"/>
    </source>
</evidence>
<dbReference type="InterPro" id="IPR011006">
    <property type="entry name" value="CheY-like_superfamily"/>
</dbReference>
<dbReference type="FunFam" id="3.40.50.300:FF:000006">
    <property type="entry name" value="DNA-binding transcriptional regulator NtrC"/>
    <property type="match status" value="1"/>
</dbReference>
<dbReference type="InterPro" id="IPR025943">
    <property type="entry name" value="Sigma_54_int_dom_ATP-bd_2"/>
</dbReference>
<keyword evidence="3" id="KW-0805">Transcription regulation</keyword>